<dbReference type="EMBL" id="CZBX01000004">
    <property type="protein sequence ID" value="CUQ84869.1"/>
    <property type="molecule type" value="Genomic_DNA"/>
</dbReference>
<evidence type="ECO:0008006" key="3">
    <source>
        <dbReference type="Google" id="ProtNLM"/>
    </source>
</evidence>
<evidence type="ECO:0000313" key="2">
    <source>
        <dbReference type="Proteomes" id="UP000078383"/>
    </source>
</evidence>
<dbReference type="Proteomes" id="UP000078383">
    <property type="component" value="Unassembled WGS sequence"/>
</dbReference>
<dbReference type="OrthoDB" id="2054943at2"/>
<name>A0A173TY14_9FIRM</name>
<evidence type="ECO:0000313" key="1">
    <source>
        <dbReference type="EMBL" id="CUQ84869.1"/>
    </source>
</evidence>
<gene>
    <name evidence="1" type="ORF">ERS852502_01024</name>
</gene>
<sequence length="127" mass="14849">MRKIVVDMQNFLFADSIATAFRNSDYEIDVIRTESPKDTVELCQVYKPFVLIMEVTGYIPWNLCERLKLRDEVKKMCPHCKIALIVDSNTERQAAIEIRDAKKNGFIDQFFYGSMTAEYLMDQIYAM</sequence>
<accession>A0A173TY14</accession>
<organism evidence="1 2">
    <name type="scientific">[Ruminococcus] torques</name>
    <dbReference type="NCBI Taxonomy" id="33039"/>
    <lineage>
        <taxon>Bacteria</taxon>
        <taxon>Bacillati</taxon>
        <taxon>Bacillota</taxon>
        <taxon>Clostridia</taxon>
        <taxon>Lachnospirales</taxon>
        <taxon>Lachnospiraceae</taxon>
        <taxon>Mediterraneibacter</taxon>
    </lineage>
</organism>
<reference evidence="1 2" key="1">
    <citation type="submission" date="2015-09" db="EMBL/GenBank/DDBJ databases">
        <authorList>
            <consortium name="Pathogen Informatics"/>
        </authorList>
    </citation>
    <scope>NUCLEOTIDE SEQUENCE [LARGE SCALE GENOMIC DNA]</scope>
    <source>
        <strain evidence="1 2">2789STDY5834889</strain>
    </source>
</reference>
<dbReference type="AlphaFoldDB" id="A0A173TY14"/>
<proteinExistence type="predicted"/>
<dbReference type="RefSeq" id="WP_055148016.1">
    <property type="nucleotide sequence ID" value="NZ_CZBS01000008.1"/>
</dbReference>
<protein>
    <recommendedName>
        <fullName evidence="3">Response regulatory domain-containing protein</fullName>
    </recommendedName>
</protein>